<evidence type="ECO:0000256" key="10">
    <source>
        <dbReference type="ARBA" id="ARBA00023180"/>
    </source>
</evidence>
<keyword evidence="14" id="KW-0732">Signal</keyword>
<proteinExistence type="inferred from homology"/>
<organism evidence="16 17">
    <name type="scientific">Acipenser ruthenus</name>
    <name type="common">Sterlet sturgeon</name>
    <dbReference type="NCBI Taxonomy" id="7906"/>
    <lineage>
        <taxon>Eukaryota</taxon>
        <taxon>Metazoa</taxon>
        <taxon>Chordata</taxon>
        <taxon>Craniata</taxon>
        <taxon>Vertebrata</taxon>
        <taxon>Euteleostomi</taxon>
        <taxon>Actinopterygii</taxon>
        <taxon>Chondrostei</taxon>
        <taxon>Acipenseriformes</taxon>
        <taxon>Acipenseridae</taxon>
        <taxon>Acipenser</taxon>
    </lineage>
</organism>
<dbReference type="InterPro" id="IPR001111">
    <property type="entry name" value="TGF-b_propeptide"/>
</dbReference>
<evidence type="ECO:0000256" key="13">
    <source>
        <dbReference type="SAM" id="MobiDB-lite"/>
    </source>
</evidence>
<keyword evidence="17" id="KW-1185">Reference proteome</keyword>
<protein>
    <submittedName>
        <fullName evidence="16">Bone morphogenetic protein 2</fullName>
    </submittedName>
</protein>
<evidence type="ECO:0000313" key="16">
    <source>
        <dbReference type="EMBL" id="RXM35027.1"/>
    </source>
</evidence>
<dbReference type="Gene3D" id="2.60.120.970">
    <property type="match status" value="1"/>
</dbReference>
<evidence type="ECO:0000256" key="3">
    <source>
        <dbReference type="ARBA" id="ARBA00022473"/>
    </source>
</evidence>
<dbReference type="EMBL" id="SCEB01214495">
    <property type="protein sequence ID" value="RXM35027.1"/>
    <property type="molecule type" value="Genomic_DNA"/>
</dbReference>
<evidence type="ECO:0000256" key="11">
    <source>
        <dbReference type="ARBA" id="ARBA00023188"/>
    </source>
</evidence>
<feature type="compositionally biased region" description="Basic residues" evidence="13">
    <location>
        <begin position="313"/>
        <end position="324"/>
    </location>
</feature>
<keyword evidence="8 12" id="KW-0339">Growth factor</keyword>
<dbReference type="Gene3D" id="2.10.90.10">
    <property type="entry name" value="Cystine-knot cytokines"/>
    <property type="match status" value="1"/>
</dbReference>
<dbReference type="Pfam" id="PF00688">
    <property type="entry name" value="TGFb_propeptide"/>
    <property type="match status" value="1"/>
</dbReference>
<keyword evidence="11" id="KW-0891">Chondrogenesis</keyword>
<dbReference type="Pfam" id="PF00019">
    <property type="entry name" value="TGF_beta"/>
    <property type="match status" value="1"/>
</dbReference>
<feature type="non-terminal residue" evidence="16">
    <location>
        <position position="1"/>
    </location>
</feature>
<keyword evidence="10" id="KW-0325">Glycoprotein</keyword>
<keyword evidence="7" id="KW-0892">Osteogenesis</keyword>
<sequence>SMMGPANLLVLMALLIPQAWSSLESGSSSEPPQPALEPSLAQAIQTLLLTRLGLRSLPTPRPGVLIPQYLLHLYRFHSQEFHLIRDSGFVFPAGHTQSANTVRGFHHLEASEDLSFSPLRETNQFHFSFNISSIPQDEQVTSVELRFYRRDSSDHADSGLQRVNLYHIPDHDPTPHSEKKARLLESRLLTHDPGTDQWESFNVSSDVFHWVGRRAGNLVFMMEVIHLNGSHPYLKQRGHLRVRRSVDQDEPSWAHERPLLVTYSLDGRGQPLTPKVTKRHGKGQDFVPRVKGWDKGWESGHNRGDGLGPDGKRVKRNGKRNQKLKKLAKARCKRHPLFVDFKDVGWNRWIVAPSGYHAYYCQGECRFPLADHMNSSSHAMVQTLVNSVNHKVPRACCVPTELSSIAMLYLDQHDRVVLKNYQDMVVESCGCR</sequence>
<evidence type="ECO:0000256" key="1">
    <source>
        <dbReference type="ARBA" id="ARBA00004613"/>
    </source>
</evidence>
<evidence type="ECO:0000256" key="2">
    <source>
        <dbReference type="ARBA" id="ARBA00006656"/>
    </source>
</evidence>
<dbReference type="AlphaFoldDB" id="A0A444UIL3"/>
<evidence type="ECO:0000256" key="7">
    <source>
        <dbReference type="ARBA" id="ARBA00022855"/>
    </source>
</evidence>
<keyword evidence="4" id="KW-0964">Secreted</keyword>
<dbReference type="InterPro" id="IPR047953">
    <property type="entry name" value="BMP2_TGF_beta-like"/>
</dbReference>
<evidence type="ECO:0000256" key="4">
    <source>
        <dbReference type="ARBA" id="ARBA00022525"/>
    </source>
</evidence>
<dbReference type="GO" id="GO:0030154">
    <property type="term" value="P:cell differentiation"/>
    <property type="evidence" value="ECO:0007669"/>
    <property type="project" value="UniProtKB-KW"/>
</dbReference>
<evidence type="ECO:0000259" key="15">
    <source>
        <dbReference type="PROSITE" id="PS51362"/>
    </source>
</evidence>
<dbReference type="GO" id="GO:0051216">
    <property type="term" value="P:cartilage development"/>
    <property type="evidence" value="ECO:0007669"/>
    <property type="project" value="UniProtKB-KW"/>
</dbReference>
<feature type="region of interest" description="Disordered" evidence="13">
    <location>
        <begin position="294"/>
        <end position="324"/>
    </location>
</feature>
<dbReference type="PANTHER" id="PTHR11848">
    <property type="entry name" value="TGF-BETA FAMILY"/>
    <property type="match status" value="1"/>
</dbReference>
<dbReference type="FunFam" id="2.10.90.10:FF:000103">
    <property type="entry name" value="Bone morphogenetic protein 16"/>
    <property type="match status" value="1"/>
</dbReference>
<dbReference type="InterPro" id="IPR001839">
    <property type="entry name" value="TGF-b_C"/>
</dbReference>
<dbReference type="GO" id="GO:0005615">
    <property type="term" value="C:extracellular space"/>
    <property type="evidence" value="ECO:0007669"/>
    <property type="project" value="TreeGrafter"/>
</dbReference>
<evidence type="ECO:0000256" key="14">
    <source>
        <dbReference type="SAM" id="SignalP"/>
    </source>
</evidence>
<keyword evidence="3" id="KW-0217">Developmental protein</keyword>
<dbReference type="GO" id="GO:0051240">
    <property type="term" value="P:positive regulation of multicellular organismal process"/>
    <property type="evidence" value="ECO:0007669"/>
    <property type="project" value="UniProtKB-ARBA"/>
</dbReference>
<dbReference type="Proteomes" id="UP000289886">
    <property type="component" value="Unassembled WGS sequence"/>
</dbReference>
<dbReference type="PANTHER" id="PTHR11848:SF246">
    <property type="entry name" value="BONE MORPHOGENETIC PROTEIN 16"/>
    <property type="match status" value="1"/>
</dbReference>
<evidence type="ECO:0000256" key="5">
    <source>
        <dbReference type="ARBA" id="ARBA00022685"/>
    </source>
</evidence>
<feature type="signal peptide" evidence="14">
    <location>
        <begin position="1"/>
        <end position="21"/>
    </location>
</feature>
<dbReference type="InterPro" id="IPR015615">
    <property type="entry name" value="TGF-beta-rel"/>
</dbReference>
<dbReference type="CDD" id="cd19390">
    <property type="entry name" value="TGF_beta_BMP2"/>
    <property type="match status" value="1"/>
</dbReference>
<accession>A0A444UIL3</accession>
<dbReference type="GO" id="GO:0008083">
    <property type="term" value="F:growth factor activity"/>
    <property type="evidence" value="ECO:0007669"/>
    <property type="project" value="UniProtKB-KW"/>
</dbReference>
<evidence type="ECO:0000256" key="8">
    <source>
        <dbReference type="ARBA" id="ARBA00023030"/>
    </source>
</evidence>
<dbReference type="InterPro" id="IPR017948">
    <property type="entry name" value="TGFb_CS"/>
</dbReference>
<comment type="subcellular location">
    <subcellularLocation>
        <location evidence="1">Secreted</location>
    </subcellularLocation>
</comment>
<dbReference type="SUPFAM" id="SSF57501">
    <property type="entry name" value="Cystine-knot cytokines"/>
    <property type="match status" value="1"/>
</dbReference>
<dbReference type="InterPro" id="IPR029034">
    <property type="entry name" value="Cystine-knot_cytokine"/>
</dbReference>
<evidence type="ECO:0000256" key="6">
    <source>
        <dbReference type="ARBA" id="ARBA00022782"/>
    </source>
</evidence>
<keyword evidence="5" id="KW-0165">Cleavage on pair of basic residues</keyword>
<dbReference type="PROSITE" id="PS00250">
    <property type="entry name" value="TGF_BETA_1"/>
    <property type="match status" value="1"/>
</dbReference>
<dbReference type="GO" id="GO:0005125">
    <property type="term" value="F:cytokine activity"/>
    <property type="evidence" value="ECO:0007669"/>
    <property type="project" value="TreeGrafter"/>
</dbReference>
<evidence type="ECO:0000256" key="12">
    <source>
        <dbReference type="RuleBase" id="RU000354"/>
    </source>
</evidence>
<keyword evidence="6" id="KW-0221">Differentiation</keyword>
<dbReference type="GO" id="GO:0051094">
    <property type="term" value="P:positive regulation of developmental process"/>
    <property type="evidence" value="ECO:0007669"/>
    <property type="project" value="UniProtKB-ARBA"/>
</dbReference>
<dbReference type="GO" id="GO:0001503">
    <property type="term" value="P:ossification"/>
    <property type="evidence" value="ECO:0007669"/>
    <property type="project" value="UniProtKB-KW"/>
</dbReference>
<evidence type="ECO:0000313" key="17">
    <source>
        <dbReference type="Proteomes" id="UP000289886"/>
    </source>
</evidence>
<feature type="compositionally biased region" description="Basic and acidic residues" evidence="13">
    <location>
        <begin position="294"/>
        <end position="304"/>
    </location>
</feature>
<dbReference type="PROSITE" id="PS51362">
    <property type="entry name" value="TGF_BETA_2"/>
    <property type="match status" value="1"/>
</dbReference>
<comment type="similarity">
    <text evidence="2 12">Belongs to the TGF-beta family.</text>
</comment>
<dbReference type="SMART" id="SM00204">
    <property type="entry name" value="TGFB"/>
    <property type="match status" value="1"/>
</dbReference>
<reference evidence="16 17" key="1">
    <citation type="submission" date="2019-01" db="EMBL/GenBank/DDBJ databases">
        <title>Draft Genome and Complete Hox-Cluster Characterization of the Sterlet Sturgeon (Acipenser ruthenus).</title>
        <authorList>
            <person name="Wei Q."/>
        </authorList>
    </citation>
    <scope>NUCLEOTIDE SEQUENCE [LARGE SCALE GENOMIC DNA]</scope>
    <source>
        <strain evidence="16">WHYD16114868_AA</strain>
        <tissue evidence="16">Blood</tissue>
    </source>
</reference>
<evidence type="ECO:0000256" key="9">
    <source>
        <dbReference type="ARBA" id="ARBA00023157"/>
    </source>
</evidence>
<comment type="caution">
    <text evidence="16">The sequence shown here is derived from an EMBL/GenBank/DDBJ whole genome shotgun (WGS) entry which is preliminary data.</text>
</comment>
<gene>
    <name evidence="16" type="ORF">EOD39_13470</name>
</gene>
<feature type="domain" description="TGF-beta family profile" evidence="15">
    <location>
        <begin position="313"/>
        <end position="432"/>
    </location>
</feature>
<name>A0A444UIL3_ACIRT</name>
<keyword evidence="9" id="KW-1015">Disulfide bond</keyword>
<feature type="chain" id="PRO_5019302113" evidence="14">
    <location>
        <begin position="22"/>
        <end position="432"/>
    </location>
</feature>